<evidence type="ECO:0000313" key="3">
    <source>
        <dbReference type="Proteomes" id="UP000011666"/>
    </source>
</evidence>
<dbReference type="Proteomes" id="UP000011666">
    <property type="component" value="Unassembled WGS sequence"/>
</dbReference>
<feature type="compositionally biased region" description="Basic and acidic residues" evidence="1">
    <location>
        <begin position="1"/>
        <end position="10"/>
    </location>
</feature>
<keyword evidence="3" id="KW-1185">Reference proteome</keyword>
<dbReference type="eggNOG" id="ENOG5031DJI">
    <property type="taxonomic scope" value="Bacteria"/>
</dbReference>
<dbReference type="STRING" id="1223545.GS4_02_01960"/>
<feature type="region of interest" description="Disordered" evidence="1">
    <location>
        <begin position="1"/>
        <end position="25"/>
    </location>
</feature>
<sequence length="243" mass="23704">MSHNPQERREGRGKHRRSSDWHRTSALVAAGSVPVMMAFAGAGLASAATGPETPAAQQQPTGDRHGAGTRTAPKAGPLAAVDPGKLHAPRPVAPVKPIQAPTGQVRIGEVQAPTPQWLPPQQTKQVNDAAAQAEAQVATFGESVGLDPSRADRVAETTVGDAAVGAAIATGTVGAPLAAAGALVGGVAGLVAGVPFLPAGLVVGPPVGAAIGAAVTAAPFTALGAGVGAGVGAARGLAEPPHR</sequence>
<evidence type="ECO:0000313" key="2">
    <source>
        <dbReference type="EMBL" id="GAC66485.1"/>
    </source>
</evidence>
<gene>
    <name evidence="2" type="ORF">GS4_02_01960</name>
</gene>
<organism evidence="2 3">
    <name type="scientific">Gordonia soli NBRC 108243</name>
    <dbReference type="NCBI Taxonomy" id="1223545"/>
    <lineage>
        <taxon>Bacteria</taxon>
        <taxon>Bacillati</taxon>
        <taxon>Actinomycetota</taxon>
        <taxon>Actinomycetes</taxon>
        <taxon>Mycobacteriales</taxon>
        <taxon>Gordoniaceae</taxon>
        <taxon>Gordonia</taxon>
    </lineage>
</organism>
<name>M0QD46_9ACTN</name>
<feature type="region of interest" description="Disordered" evidence="1">
    <location>
        <begin position="47"/>
        <end position="91"/>
    </location>
</feature>
<comment type="caution">
    <text evidence="2">The sequence shown here is derived from an EMBL/GenBank/DDBJ whole genome shotgun (WGS) entry which is preliminary data.</text>
</comment>
<evidence type="ECO:0000256" key="1">
    <source>
        <dbReference type="SAM" id="MobiDB-lite"/>
    </source>
</evidence>
<proteinExistence type="predicted"/>
<accession>M0QD46</accession>
<dbReference type="RefSeq" id="WP_007616751.1">
    <property type="nucleotide sequence ID" value="NZ_BANX01000002.1"/>
</dbReference>
<protein>
    <submittedName>
        <fullName evidence="2">Uncharacterized protein</fullName>
    </submittedName>
</protein>
<dbReference type="AlphaFoldDB" id="M0QD46"/>
<reference evidence="2 3" key="1">
    <citation type="submission" date="2013-01" db="EMBL/GenBank/DDBJ databases">
        <title>Whole genome shotgun sequence of Gordonia soli NBRC 108243.</title>
        <authorList>
            <person name="Isaki-Nakamura S."/>
            <person name="Hosoyama A."/>
            <person name="Tsuchikane K."/>
            <person name="Ando Y."/>
            <person name="Baba S."/>
            <person name="Ohji S."/>
            <person name="Hamada M."/>
            <person name="Tamura T."/>
            <person name="Yamazoe A."/>
            <person name="Yamazaki S."/>
            <person name="Fujita N."/>
        </authorList>
    </citation>
    <scope>NUCLEOTIDE SEQUENCE [LARGE SCALE GENOMIC DNA]</scope>
    <source>
        <strain evidence="2 3">NBRC 108243</strain>
    </source>
</reference>
<dbReference type="EMBL" id="BANX01000002">
    <property type="protein sequence ID" value="GAC66485.1"/>
    <property type="molecule type" value="Genomic_DNA"/>
</dbReference>